<feature type="compositionally biased region" description="Basic and acidic residues" evidence="1">
    <location>
        <begin position="38"/>
        <end position="49"/>
    </location>
</feature>
<proteinExistence type="predicted"/>
<evidence type="ECO:0000313" key="2">
    <source>
        <dbReference type="EMBL" id="JAC66553.1"/>
    </source>
</evidence>
<dbReference type="Gene3D" id="3.40.50.2300">
    <property type="match status" value="1"/>
</dbReference>
<reference evidence="2" key="1">
    <citation type="submission" date="2014-05" db="EMBL/GenBank/DDBJ databases">
        <title>The transcriptome of the halophilic microalga Tetraselmis sp. GSL018 isolated from the Great Salt Lake, Utah.</title>
        <authorList>
            <person name="Jinkerson R.E."/>
            <person name="D'Adamo S."/>
            <person name="Posewitz M.C."/>
        </authorList>
    </citation>
    <scope>NUCLEOTIDE SEQUENCE</scope>
    <source>
        <strain evidence="2">GSL018</strain>
    </source>
</reference>
<protein>
    <recommendedName>
        <fullName evidence="3">Phosphotyrosine protein phosphatase I domain-containing protein</fullName>
    </recommendedName>
</protein>
<accession>A0A061R3K9</accession>
<organism evidence="2">
    <name type="scientific">Tetraselmis sp. GSL018</name>
    <dbReference type="NCBI Taxonomy" id="582737"/>
    <lineage>
        <taxon>Eukaryota</taxon>
        <taxon>Viridiplantae</taxon>
        <taxon>Chlorophyta</taxon>
        <taxon>core chlorophytes</taxon>
        <taxon>Chlorodendrophyceae</taxon>
        <taxon>Chlorodendrales</taxon>
        <taxon>Chlorodendraceae</taxon>
        <taxon>Tetraselmis</taxon>
    </lineage>
</organism>
<gene>
    <name evidence="2" type="ORF">TSPGSL018_13378</name>
</gene>
<dbReference type="AlphaFoldDB" id="A0A061R3K9"/>
<dbReference type="EMBL" id="GBEZ01020083">
    <property type="protein sequence ID" value="JAC66553.1"/>
    <property type="molecule type" value="Transcribed_RNA"/>
</dbReference>
<sequence length="304" mass="34065">MLRTGISVPSGVGQLEPTPRPRSSVSPQATIFPLNGDSSRRRSLPDAARRIRSPNESSPVPLWHSFQTQTAQFQNKRRELDLPDIGWQRNNTLRILLVDRSDTVRARMAAGLLELILDWNEFGKLVLQERCGVEVAHSDYLPVSTTFGLISQAQNLKVPAKHFIRRTQRFDSSMLQRCDLLVAMDSWVHQYLQDAIDSEFGLEWSPEKQTILGKISLISDFFGWCSDDEVSAQGPAAVLPGWLSHHLGTNLMLVRRSADIMRPDLVSPQGMDEWYDMSTALLLGCASLVQYLMDAFTASAPSDV</sequence>
<name>A0A061R3K9_9CHLO</name>
<evidence type="ECO:0000256" key="1">
    <source>
        <dbReference type="SAM" id="MobiDB-lite"/>
    </source>
</evidence>
<feature type="region of interest" description="Disordered" evidence="1">
    <location>
        <begin position="1"/>
        <end position="60"/>
    </location>
</feature>
<evidence type="ECO:0008006" key="3">
    <source>
        <dbReference type="Google" id="ProtNLM"/>
    </source>
</evidence>